<feature type="compositionally biased region" description="Polar residues" evidence="1">
    <location>
        <begin position="22"/>
        <end position="36"/>
    </location>
</feature>
<dbReference type="Proteomes" id="UP001203852">
    <property type="component" value="Unassembled WGS sequence"/>
</dbReference>
<feature type="compositionally biased region" description="Polar residues" evidence="1">
    <location>
        <begin position="249"/>
        <end position="268"/>
    </location>
</feature>
<feature type="compositionally biased region" description="Basic and acidic residues" evidence="1">
    <location>
        <begin position="623"/>
        <end position="633"/>
    </location>
</feature>
<proteinExistence type="predicted"/>
<comment type="caution">
    <text evidence="3">The sequence shown here is derived from an EMBL/GenBank/DDBJ whole genome shotgun (WGS) entry which is preliminary data.</text>
</comment>
<feature type="compositionally biased region" description="Polar residues" evidence="1">
    <location>
        <begin position="385"/>
        <end position="405"/>
    </location>
</feature>
<gene>
    <name evidence="3" type="ORF">EDD36DRAFT_379477</name>
</gene>
<feature type="region of interest" description="Disordered" evidence="1">
    <location>
        <begin position="443"/>
        <end position="658"/>
    </location>
</feature>
<feature type="region of interest" description="Disordered" evidence="1">
    <location>
        <begin position="235"/>
        <end position="288"/>
    </location>
</feature>
<dbReference type="AlphaFoldDB" id="A0AAN6E1T2"/>
<feature type="compositionally biased region" description="Low complexity" evidence="1">
    <location>
        <begin position="477"/>
        <end position="494"/>
    </location>
</feature>
<dbReference type="Pfam" id="PF25909">
    <property type="entry name" value="zf-C2H2_AHC1"/>
    <property type="match status" value="1"/>
</dbReference>
<feature type="compositionally biased region" description="Polar residues" evidence="1">
    <location>
        <begin position="528"/>
        <end position="552"/>
    </location>
</feature>
<feature type="region of interest" description="Disordered" evidence="1">
    <location>
        <begin position="13"/>
        <end position="102"/>
    </location>
</feature>
<dbReference type="EMBL" id="MU404351">
    <property type="protein sequence ID" value="KAI1616631.1"/>
    <property type="molecule type" value="Genomic_DNA"/>
</dbReference>
<keyword evidence="4" id="KW-1185">Reference proteome</keyword>
<feature type="compositionally biased region" description="Acidic residues" evidence="1">
    <location>
        <begin position="447"/>
        <end position="458"/>
    </location>
</feature>
<feature type="compositionally biased region" description="Basic and acidic residues" evidence="1">
    <location>
        <begin position="51"/>
        <end position="63"/>
    </location>
</feature>
<name>A0AAN6E1T2_9EURO</name>
<feature type="domain" description="AHC1-like C2H2 zinc-finger" evidence="2">
    <location>
        <begin position="294"/>
        <end position="339"/>
    </location>
</feature>
<evidence type="ECO:0000313" key="3">
    <source>
        <dbReference type="EMBL" id="KAI1616631.1"/>
    </source>
</evidence>
<reference evidence="3" key="1">
    <citation type="journal article" date="2022" name="bioRxiv">
        <title>Deciphering the potential niche of two novel black yeast fungi from a biological soil crust based on their genomes, phenotypes, and melanin regulation.</title>
        <authorList>
            <consortium name="DOE Joint Genome Institute"/>
            <person name="Carr E.C."/>
            <person name="Barton Q."/>
            <person name="Grambo S."/>
            <person name="Sullivan M."/>
            <person name="Renfro C.M."/>
            <person name="Kuo A."/>
            <person name="Pangilinan J."/>
            <person name="Lipzen A."/>
            <person name="Keymanesh K."/>
            <person name="Savage E."/>
            <person name="Barry K."/>
            <person name="Grigoriev I.V."/>
            <person name="Riekhof W.R."/>
            <person name="Harris S.S."/>
        </authorList>
    </citation>
    <scope>NUCLEOTIDE SEQUENCE</scope>
    <source>
        <strain evidence="3">JF 03-4F</strain>
    </source>
</reference>
<feature type="compositionally biased region" description="Polar residues" evidence="1">
    <location>
        <begin position="87"/>
        <end position="99"/>
    </location>
</feature>
<protein>
    <submittedName>
        <fullName evidence="3">ADA HAT complex component 1</fullName>
    </submittedName>
</protein>
<evidence type="ECO:0000256" key="1">
    <source>
        <dbReference type="SAM" id="MobiDB-lite"/>
    </source>
</evidence>
<dbReference type="InterPro" id="IPR058706">
    <property type="entry name" value="zf-C2H2_AHC1-like"/>
</dbReference>
<feature type="compositionally biased region" description="Acidic residues" evidence="1">
    <location>
        <begin position="579"/>
        <end position="590"/>
    </location>
</feature>
<organism evidence="3 4">
    <name type="scientific">Exophiala viscosa</name>
    <dbReference type="NCBI Taxonomy" id="2486360"/>
    <lineage>
        <taxon>Eukaryota</taxon>
        <taxon>Fungi</taxon>
        <taxon>Dikarya</taxon>
        <taxon>Ascomycota</taxon>
        <taxon>Pezizomycotina</taxon>
        <taxon>Eurotiomycetes</taxon>
        <taxon>Chaetothyriomycetidae</taxon>
        <taxon>Chaetothyriales</taxon>
        <taxon>Herpotrichiellaceae</taxon>
        <taxon>Exophiala</taxon>
    </lineage>
</organism>
<accession>A0AAN6E1T2</accession>
<evidence type="ECO:0000259" key="2">
    <source>
        <dbReference type="Pfam" id="PF25909"/>
    </source>
</evidence>
<sequence>MLRLLSWTGCDKASTPEMRMFVSNQESPGSGATAMSSPRKRKHSAEPSSQPDKKRAKPAERKSGKPALATVTPPRASPAELPVLKPSTITTEPPSSQPLQPDVKLEECEAGPKPTENDSLLTGAGAQRLQSVRNVIQTQIGLEILLKHKELRLIDQEIAKCQASLEQLRRCKEIPYPGTQHLSAAVSEGTGSALRSAFPTPLPQSPAPWAVTDGPYSRHYAKWLLPDTRFDGGEPDSLSAVSAGKSPLKSRSTRGSFEMPSVSTSARSSRGGKLKALPAGYGQPKEKATGPMIVKRKSDGLSVKLVCPDCGRHDFGSAQGFINHCRIGHGRSFASHDAAADACGEPVEIDESGAVVGAEPVATPTAVNVHPLIRSAKLLQPTPPRTSAQLSGTSANDGPSVSKSKLVSPDFKGSVLTPNLSDLVKNRGLGLDLQEMVADAKTKVELPDSDSEDDDMDVDVPMQDTAKGRHPQVAGTKQPSKSSKSPMSSPILSSHTLRSSAIPRRGLPQYDGADDTPIHDRPRGMTLPMTQPTVTDLQPSDPSPTSESNQAPSLVDDDEEYEAHSPTSSSVSDEHDVGEVEFEVQGDEDDARSIVLRGPEFQPSCAQATRPSTHVRRPSAIRRQGEDREEKHVSFVSPSPAREMQTSRQGGDRKKRKA</sequence>
<feature type="region of interest" description="Disordered" evidence="1">
    <location>
        <begin position="378"/>
        <end position="412"/>
    </location>
</feature>
<evidence type="ECO:0000313" key="4">
    <source>
        <dbReference type="Proteomes" id="UP001203852"/>
    </source>
</evidence>